<dbReference type="InterPro" id="IPR028994">
    <property type="entry name" value="Integrin_alpha_N"/>
</dbReference>
<dbReference type="OrthoDB" id="5287961at2"/>
<dbReference type="Gene3D" id="2.130.10.130">
    <property type="entry name" value="Integrin alpha, N-terminal"/>
    <property type="match status" value="2"/>
</dbReference>
<dbReference type="EMBL" id="SJPV01000008">
    <property type="protein sequence ID" value="TWU34454.1"/>
    <property type="molecule type" value="Genomic_DNA"/>
</dbReference>
<dbReference type="PANTHER" id="PTHR16026:SF0">
    <property type="entry name" value="CARTILAGE ACIDIC PROTEIN 1"/>
    <property type="match status" value="1"/>
</dbReference>
<dbReference type="Pfam" id="PF13517">
    <property type="entry name" value="FG-GAP_3"/>
    <property type="match status" value="2"/>
</dbReference>
<sequence length="952" mass="104618">MQSPLALLCTLSLTVGLLCGGCSSEDAHSTAVDTSTSRSSVASRPDDRSLETPNSAVEPSDDAKIEKLTQALEKQGSNAAFHHELWRLLNRQGRRYEASLHADILTAAGQATLDESLSLIRRHLAYPPEPPITAADSMVASSLAQDEVEQGLAAALRYFSRRQYAAAQLALESEASAGFQSAAAEALYGRILGESSKFDAIPAWLLNSDKASRAEPNFWAAVGIWLASEQEHKAAIGATLEAIRRNPTDRVSYQRIAAWFRSIGEMEEGEQFWHRGLLLSEAEILSELDNPGFDLSAHADQQRQLAMRILKLGRPLESLQWTLRSLSTANVAQRRQVLEQMNDLRMRQDLQQTLTEHHFIALNPNDFPYQPAITARLREALVRSKSPQQQTDPISKSQDDAPLAKQINPVLDEVAAKVGLLFTLLPKDPEDDSPLRMHEALGSGLAVIDYDLDGRPDVYFGQAGCSPPDLETDHSNVLFRNLGNQFVATTEMAGVIDTGYACGIAAGDVNQDGFADLFVGNLGVNRLYINNGDGSFSERTERIGSQRASYYDRLVEKLGQQPYLEGLYTMSVAIADVDGDGLPDLFESNYVELDDIFVRAKPDREGRVFQKTPRMCFAESDRVFLQQPGGTFKGQAIDPAVGTPASSLGVFITDFDSRGGNEVFVGNDARPNHLLRRSKDGQWSNLADLLGIANSCEGVSSACMGITGGDFDRNGTLDLFICNFAIEPASFYLQNPMGTFTDQPARFGLDVLTRSLLGFGCKAIDLDRDGWLDLVLTNGHIDNLRDGPYEMPPQCLMRRGKTFEPVRPEATSDYWAGEYLGRAMVSLDYNQDKKLDLLVSHVSEPAVLLENQTISNENMLQFELVGTESERDAIGAIITVTFDGKQHKQWVIAGDGYLCTDEPVLEISLGDPANFESAQIDWPSGATQVFSEGLTLGHRYLIIEGEPPFLRF</sequence>
<name>A0A5C6DET9_9BACT</name>
<dbReference type="InterPro" id="IPR013517">
    <property type="entry name" value="FG-GAP"/>
</dbReference>
<protein>
    <submittedName>
        <fullName evidence="4">FG-GAP repeat protein</fullName>
    </submittedName>
</protein>
<dbReference type="AlphaFoldDB" id="A0A5C6DET9"/>
<comment type="caution">
    <text evidence="4">The sequence shown here is derived from an EMBL/GenBank/DDBJ whole genome shotgun (WGS) entry which is preliminary data.</text>
</comment>
<evidence type="ECO:0000259" key="3">
    <source>
        <dbReference type="Pfam" id="PF07593"/>
    </source>
</evidence>
<dbReference type="PANTHER" id="PTHR16026">
    <property type="entry name" value="CARTILAGE ACIDIC PROTEIN 1"/>
    <property type="match status" value="1"/>
</dbReference>
<evidence type="ECO:0000313" key="5">
    <source>
        <dbReference type="Proteomes" id="UP000319143"/>
    </source>
</evidence>
<dbReference type="Proteomes" id="UP000319143">
    <property type="component" value="Unassembled WGS sequence"/>
</dbReference>
<organism evidence="4 5">
    <name type="scientific">Novipirellula artificiosorum</name>
    <dbReference type="NCBI Taxonomy" id="2528016"/>
    <lineage>
        <taxon>Bacteria</taxon>
        <taxon>Pseudomonadati</taxon>
        <taxon>Planctomycetota</taxon>
        <taxon>Planctomycetia</taxon>
        <taxon>Pirellulales</taxon>
        <taxon>Pirellulaceae</taxon>
        <taxon>Novipirellula</taxon>
    </lineage>
</organism>
<feature type="region of interest" description="Disordered" evidence="2">
    <location>
        <begin position="28"/>
        <end position="62"/>
    </location>
</feature>
<proteinExistence type="predicted"/>
<feature type="compositionally biased region" description="Polar residues" evidence="2">
    <location>
        <begin position="31"/>
        <end position="42"/>
    </location>
</feature>
<dbReference type="Gene3D" id="1.25.40.10">
    <property type="entry name" value="Tetratricopeptide repeat domain"/>
    <property type="match status" value="1"/>
</dbReference>
<feature type="compositionally biased region" description="Polar residues" evidence="2">
    <location>
        <begin position="385"/>
        <end position="396"/>
    </location>
</feature>
<feature type="domain" description="ASPIC/UnbV" evidence="3">
    <location>
        <begin position="873"/>
        <end position="933"/>
    </location>
</feature>
<dbReference type="RefSeq" id="WP_146528829.1">
    <property type="nucleotide sequence ID" value="NZ_SJPV01000008.1"/>
</dbReference>
<keyword evidence="1" id="KW-0732">Signal</keyword>
<accession>A0A5C6DET9</accession>
<dbReference type="InterPro" id="IPR027039">
    <property type="entry name" value="Crtac1"/>
</dbReference>
<evidence type="ECO:0000256" key="2">
    <source>
        <dbReference type="SAM" id="MobiDB-lite"/>
    </source>
</evidence>
<dbReference type="InterPro" id="IPR011990">
    <property type="entry name" value="TPR-like_helical_dom_sf"/>
</dbReference>
<dbReference type="SUPFAM" id="SSF69318">
    <property type="entry name" value="Integrin alpha N-terminal domain"/>
    <property type="match status" value="1"/>
</dbReference>
<reference evidence="4 5" key="1">
    <citation type="submission" date="2019-02" db="EMBL/GenBank/DDBJ databases">
        <title>Deep-cultivation of Planctomycetes and their phenomic and genomic characterization uncovers novel biology.</title>
        <authorList>
            <person name="Wiegand S."/>
            <person name="Jogler M."/>
            <person name="Boedeker C."/>
            <person name="Pinto D."/>
            <person name="Vollmers J."/>
            <person name="Rivas-Marin E."/>
            <person name="Kohn T."/>
            <person name="Peeters S.H."/>
            <person name="Heuer A."/>
            <person name="Rast P."/>
            <person name="Oberbeckmann S."/>
            <person name="Bunk B."/>
            <person name="Jeske O."/>
            <person name="Meyerdierks A."/>
            <person name="Storesund J.E."/>
            <person name="Kallscheuer N."/>
            <person name="Luecker S."/>
            <person name="Lage O.M."/>
            <person name="Pohl T."/>
            <person name="Merkel B.J."/>
            <person name="Hornburger P."/>
            <person name="Mueller R.-W."/>
            <person name="Bruemmer F."/>
            <person name="Labrenz M."/>
            <person name="Spormann A.M."/>
            <person name="Op Den Camp H."/>
            <person name="Overmann J."/>
            <person name="Amann R."/>
            <person name="Jetten M.S.M."/>
            <person name="Mascher T."/>
            <person name="Medema M.H."/>
            <person name="Devos D.P."/>
            <person name="Kaster A.-K."/>
            <person name="Ovreas L."/>
            <person name="Rohde M."/>
            <person name="Galperin M.Y."/>
            <person name="Jogler C."/>
        </authorList>
    </citation>
    <scope>NUCLEOTIDE SEQUENCE [LARGE SCALE GENOMIC DNA]</scope>
    <source>
        <strain evidence="4 5">Poly41</strain>
    </source>
</reference>
<dbReference type="Pfam" id="PF07593">
    <property type="entry name" value="UnbV_ASPIC"/>
    <property type="match status" value="1"/>
</dbReference>
<keyword evidence="5" id="KW-1185">Reference proteome</keyword>
<evidence type="ECO:0000313" key="4">
    <source>
        <dbReference type="EMBL" id="TWU34454.1"/>
    </source>
</evidence>
<feature type="region of interest" description="Disordered" evidence="2">
    <location>
        <begin position="382"/>
        <end position="402"/>
    </location>
</feature>
<gene>
    <name evidence="4" type="ORF">Poly41_46020</name>
</gene>
<dbReference type="InterPro" id="IPR011519">
    <property type="entry name" value="UnbV_ASPIC"/>
</dbReference>
<evidence type="ECO:0000256" key="1">
    <source>
        <dbReference type="ARBA" id="ARBA00022729"/>
    </source>
</evidence>